<feature type="region of interest" description="Disordered" evidence="1">
    <location>
        <begin position="1"/>
        <end position="28"/>
    </location>
</feature>
<evidence type="ECO:0000313" key="3">
    <source>
        <dbReference type="EMBL" id="KMM73174.1"/>
    </source>
</evidence>
<feature type="domain" description="Aminoglycoside phosphotransferase" evidence="2">
    <location>
        <begin position="85"/>
        <end position="281"/>
    </location>
</feature>
<gene>
    <name evidence="3" type="ORF">CPAG_09463</name>
</gene>
<reference evidence="4" key="2">
    <citation type="journal article" date="2009" name="Genome Res.">
        <title>Comparative genomic analyses of the human fungal pathogens Coccidioides and their relatives.</title>
        <authorList>
            <person name="Sharpton T.J."/>
            <person name="Stajich J.E."/>
            <person name="Rounsley S.D."/>
            <person name="Gardner M.J."/>
            <person name="Wortman J.R."/>
            <person name="Jordar V.S."/>
            <person name="Maiti R."/>
            <person name="Kodira C.D."/>
            <person name="Neafsey D.E."/>
            <person name="Zeng Q."/>
            <person name="Hung C.-Y."/>
            <person name="McMahan C."/>
            <person name="Muszewska A."/>
            <person name="Grynberg M."/>
            <person name="Mandel M.A."/>
            <person name="Kellner E.M."/>
            <person name="Barker B.M."/>
            <person name="Galgiani J.N."/>
            <person name="Orbach M.J."/>
            <person name="Kirkland T.N."/>
            <person name="Cole G.T."/>
            <person name="Henn M.R."/>
            <person name="Birren B.W."/>
            <person name="Taylor J.W."/>
        </authorList>
    </citation>
    <scope>NUCLEOTIDE SEQUENCE [LARGE SCALE GENOMIC DNA]</scope>
    <source>
        <strain evidence="4">RMSCC 3488</strain>
    </source>
</reference>
<proteinExistence type="predicted"/>
<dbReference type="OrthoDB" id="3250044at2759"/>
<organism evidence="3 4">
    <name type="scientific">Coccidioides posadasii RMSCC 3488</name>
    <dbReference type="NCBI Taxonomy" id="454284"/>
    <lineage>
        <taxon>Eukaryota</taxon>
        <taxon>Fungi</taxon>
        <taxon>Dikarya</taxon>
        <taxon>Ascomycota</taxon>
        <taxon>Pezizomycotina</taxon>
        <taxon>Eurotiomycetes</taxon>
        <taxon>Eurotiomycetidae</taxon>
        <taxon>Onygenales</taxon>
        <taxon>Onygenaceae</taxon>
        <taxon>Coccidioides</taxon>
    </lineage>
</organism>
<dbReference type="InterPro" id="IPR051678">
    <property type="entry name" value="AGP_Transferase"/>
</dbReference>
<evidence type="ECO:0000259" key="2">
    <source>
        <dbReference type="Pfam" id="PF01636"/>
    </source>
</evidence>
<evidence type="ECO:0000256" key="1">
    <source>
        <dbReference type="SAM" id="MobiDB-lite"/>
    </source>
</evidence>
<reference evidence="4" key="3">
    <citation type="journal article" date="2010" name="Genome Res.">
        <title>Population genomic sequencing of Coccidioides fungi reveals recent hybridization and transposon control.</title>
        <authorList>
            <person name="Neafsey D.E."/>
            <person name="Barker B.M."/>
            <person name="Sharpton T.J."/>
            <person name="Stajich J.E."/>
            <person name="Park D.J."/>
            <person name="Whiston E."/>
            <person name="Hung C.-Y."/>
            <person name="McMahan C."/>
            <person name="White J."/>
            <person name="Sykes S."/>
            <person name="Heiman D."/>
            <person name="Young S."/>
            <person name="Zeng Q."/>
            <person name="Abouelleil A."/>
            <person name="Aftuck L."/>
            <person name="Bessette D."/>
            <person name="Brown A."/>
            <person name="FitzGerald M."/>
            <person name="Lui A."/>
            <person name="Macdonald J.P."/>
            <person name="Priest M."/>
            <person name="Orbach M.J."/>
            <person name="Galgiani J.N."/>
            <person name="Kirkland T.N."/>
            <person name="Cole G.T."/>
            <person name="Birren B.W."/>
            <person name="Henn M.R."/>
            <person name="Taylor J.W."/>
            <person name="Rounsley S.D."/>
        </authorList>
    </citation>
    <scope>NUCLEOTIDE SEQUENCE [LARGE SCALE GENOMIC DNA]</scope>
    <source>
        <strain evidence="4">RMSCC 3488</strain>
    </source>
</reference>
<reference evidence="3 4" key="1">
    <citation type="submission" date="2007-06" db="EMBL/GenBank/DDBJ databases">
        <title>The Genome Sequence of Coccidioides posadasii RMSCC_3488.</title>
        <authorList>
            <consortium name="Coccidioides Genome Resources Consortium"/>
            <consortium name="The Broad Institute Genome Sequencing Platform"/>
            <person name="Henn M.R."/>
            <person name="Sykes S."/>
            <person name="Young S."/>
            <person name="Jaffe D."/>
            <person name="Berlin A."/>
            <person name="Alvarez P."/>
            <person name="Butler J."/>
            <person name="Gnerre S."/>
            <person name="Grabherr M."/>
            <person name="Mauceli E."/>
            <person name="Brockman W."/>
            <person name="Kodira C."/>
            <person name="Alvarado L."/>
            <person name="Zeng Q."/>
            <person name="Crawford M."/>
            <person name="Antoine C."/>
            <person name="Devon K."/>
            <person name="Galgiani J."/>
            <person name="Orsborn K."/>
            <person name="Lewis M.L."/>
            <person name="Nusbaum C."/>
            <person name="Galagan J."/>
            <person name="Birren B."/>
        </authorList>
    </citation>
    <scope>NUCLEOTIDE SEQUENCE [LARGE SCALE GENOMIC DNA]</scope>
    <source>
        <strain evidence="3 4">RMSCC 3488</strain>
    </source>
</reference>
<dbReference type="InterPro" id="IPR002575">
    <property type="entry name" value="Aminoglycoside_PTrfase"/>
</dbReference>
<dbReference type="Gene3D" id="3.90.1200.10">
    <property type="match status" value="1"/>
</dbReference>
<dbReference type="VEuPathDB" id="FungiDB:CPAG_09463"/>
<dbReference type="InterPro" id="IPR011009">
    <property type="entry name" value="Kinase-like_dom_sf"/>
</dbReference>
<sequence length="403" mass="45356">MSTLDENVPSGAPNGPGDPIFTPTIDPQSKDSTNVFPLDGVNIESVSDEHLILLGDTAPVLYQIGPNKVVRISRDLALKCGPSVLPSEAKALDLARRKTVIRVPHVYRSFQVDDPFEYYGTRGYLVMDYIEGRNLGDCWMQLAAEDKADVISQSAAIISQLQSTVLPTPGPIGGGPCRGKLFTDYGAGPLNSGSEMEAWLNHKLEICKHYNQTPQDIPPFKFRKFVLVHQDISPRNMILDAAGQVWLIDWAHAGAYPPAVERAAVAEQHLFPEFNKMLLNALPHYDAEPFRQLQNVLKAHIRSIDYSFNSPTERPVDLLSFPDEEQAPPEVDEFRRFLRRRAIHCKFLESLDMNFLEVRHDFSEAPILKAPMRVPRVVWRDILENPLWTSSAPSLQILKPWML</sequence>
<dbReference type="PANTHER" id="PTHR21310:SF39">
    <property type="entry name" value="AMINOGLYCOSIDE PHOSPHOTRANSFERASE DOMAIN-CONTAINING PROTEIN"/>
    <property type="match status" value="1"/>
</dbReference>
<dbReference type="AlphaFoldDB" id="A0A0J6FVK0"/>
<dbReference type="Pfam" id="PF01636">
    <property type="entry name" value="APH"/>
    <property type="match status" value="1"/>
</dbReference>
<dbReference type="SUPFAM" id="SSF56112">
    <property type="entry name" value="Protein kinase-like (PK-like)"/>
    <property type="match status" value="1"/>
</dbReference>
<dbReference type="PANTHER" id="PTHR21310">
    <property type="entry name" value="AMINOGLYCOSIDE PHOSPHOTRANSFERASE-RELATED-RELATED"/>
    <property type="match status" value="1"/>
</dbReference>
<evidence type="ECO:0000313" key="4">
    <source>
        <dbReference type="Proteomes" id="UP000054567"/>
    </source>
</evidence>
<name>A0A0J6FVK0_COCPO</name>
<accession>A0A0J6FVK0</accession>
<dbReference type="Proteomes" id="UP000054567">
    <property type="component" value="Unassembled WGS sequence"/>
</dbReference>
<dbReference type="EMBL" id="DS268114">
    <property type="protein sequence ID" value="KMM73174.1"/>
    <property type="molecule type" value="Genomic_DNA"/>
</dbReference>
<protein>
    <recommendedName>
        <fullName evidence="2">Aminoglycoside phosphotransferase domain-containing protein</fullName>
    </recommendedName>
</protein>